<dbReference type="Gene3D" id="3.30.360.10">
    <property type="entry name" value="Dihydrodipicolinate Reductase, domain 2"/>
    <property type="match status" value="1"/>
</dbReference>
<comment type="caution">
    <text evidence="3">The sequence shown here is derived from an EMBL/GenBank/DDBJ whole genome shotgun (WGS) entry which is preliminary data.</text>
</comment>
<dbReference type="InterPro" id="IPR000683">
    <property type="entry name" value="Gfo/Idh/MocA-like_OxRdtase_N"/>
</dbReference>
<dbReference type="SUPFAM" id="SSF55347">
    <property type="entry name" value="Glyceraldehyde-3-phosphate dehydrogenase-like, C-terminal domain"/>
    <property type="match status" value="1"/>
</dbReference>
<sequence>MLRVATVGTNWITDSFLEAAQQTGKINPVAVYSRTMESAENFARKHHIKHCFDDLDAMANSDEIDAVYLASPNAFHAAQAEIFIRAGKHVMVEKPMASNIQEVEALITLAQENQVVLFEALKTTYNPNFAVLRNSLSKIGRLRKAHFSFCQYSSRYDKYLNGENPNTFNPEFSNGSLMDIGIYPLSVAVALFGEPKSFTAQGALLDSGVDGHGTLVLHYGDFDAVITHSKVSDSKIPCELQGEMGTLVIDTIAECRNIVIHRREEPDVTLSRFQAKNTMQYEAAEFARLVEEKDYDHSGLARSRIVHTIMTVAREIIGIRYPADS</sequence>
<dbReference type="RefSeq" id="WP_046221952.1">
    <property type="nucleotide sequence ID" value="NZ_JWYV01000018.1"/>
</dbReference>
<dbReference type="EMBL" id="JWYV01000018">
    <property type="protein sequence ID" value="KKC98598.1"/>
    <property type="molecule type" value="Genomic_DNA"/>
</dbReference>
<dbReference type="PANTHER" id="PTHR43054:SF1">
    <property type="entry name" value="SCYLLO-INOSITOL 2-DEHYDROGENASE (NADP(+)) IOLU"/>
    <property type="match status" value="1"/>
</dbReference>
<dbReference type="STRING" id="265726.KY46_17750"/>
<protein>
    <submittedName>
        <fullName evidence="3">Oxidoreductase</fullName>
    </submittedName>
</protein>
<dbReference type="GO" id="GO:0000166">
    <property type="term" value="F:nucleotide binding"/>
    <property type="evidence" value="ECO:0007669"/>
    <property type="project" value="InterPro"/>
</dbReference>
<dbReference type="Pfam" id="PF01408">
    <property type="entry name" value="GFO_IDH_MocA"/>
    <property type="match status" value="1"/>
</dbReference>
<name>A0A0F5V908_9GAMM</name>
<reference evidence="3 4" key="1">
    <citation type="submission" date="2014-12" db="EMBL/GenBank/DDBJ databases">
        <title>Mercury Reductase activity and rhizosphere competence traits in the genome of root associated Photobacterium halotolerans MELD1.</title>
        <authorList>
            <person name="Mathew D.C."/>
            <person name="Huang C.-C."/>
        </authorList>
    </citation>
    <scope>NUCLEOTIDE SEQUENCE [LARGE SCALE GENOMIC DNA]</scope>
    <source>
        <strain evidence="3 4">MELD1</strain>
    </source>
</reference>
<dbReference type="PANTHER" id="PTHR43054">
    <property type="match status" value="1"/>
</dbReference>
<dbReference type="InterPro" id="IPR055170">
    <property type="entry name" value="GFO_IDH_MocA-like_dom"/>
</dbReference>
<evidence type="ECO:0000259" key="2">
    <source>
        <dbReference type="Pfam" id="PF22725"/>
    </source>
</evidence>
<evidence type="ECO:0000259" key="1">
    <source>
        <dbReference type="Pfam" id="PF01408"/>
    </source>
</evidence>
<organism evidence="3 4">
    <name type="scientific">Photobacterium halotolerans</name>
    <dbReference type="NCBI Taxonomy" id="265726"/>
    <lineage>
        <taxon>Bacteria</taxon>
        <taxon>Pseudomonadati</taxon>
        <taxon>Pseudomonadota</taxon>
        <taxon>Gammaproteobacteria</taxon>
        <taxon>Vibrionales</taxon>
        <taxon>Vibrionaceae</taxon>
        <taxon>Photobacterium</taxon>
    </lineage>
</organism>
<keyword evidence="4" id="KW-1185">Reference proteome</keyword>
<dbReference type="PATRIC" id="fig|265726.11.peg.1832"/>
<dbReference type="OrthoDB" id="9774191at2"/>
<dbReference type="AlphaFoldDB" id="A0A0F5V908"/>
<feature type="domain" description="Gfo/Idh/MocA-like oxidoreductase N-terminal" evidence="1">
    <location>
        <begin position="2"/>
        <end position="118"/>
    </location>
</feature>
<proteinExistence type="predicted"/>
<gene>
    <name evidence="3" type="ORF">KY46_17750</name>
</gene>
<dbReference type="Proteomes" id="UP000033633">
    <property type="component" value="Unassembled WGS sequence"/>
</dbReference>
<dbReference type="InterPro" id="IPR036291">
    <property type="entry name" value="NAD(P)-bd_dom_sf"/>
</dbReference>
<feature type="domain" description="GFO/IDH/MocA-like oxidoreductase" evidence="2">
    <location>
        <begin position="138"/>
        <end position="247"/>
    </location>
</feature>
<dbReference type="Pfam" id="PF22725">
    <property type="entry name" value="GFO_IDH_MocA_C3"/>
    <property type="match status" value="1"/>
</dbReference>
<dbReference type="SUPFAM" id="SSF51735">
    <property type="entry name" value="NAD(P)-binding Rossmann-fold domains"/>
    <property type="match status" value="1"/>
</dbReference>
<dbReference type="Gene3D" id="3.40.50.720">
    <property type="entry name" value="NAD(P)-binding Rossmann-like Domain"/>
    <property type="match status" value="1"/>
</dbReference>
<accession>A0A0F5V908</accession>
<evidence type="ECO:0000313" key="3">
    <source>
        <dbReference type="EMBL" id="KKC98598.1"/>
    </source>
</evidence>
<evidence type="ECO:0000313" key="4">
    <source>
        <dbReference type="Proteomes" id="UP000033633"/>
    </source>
</evidence>